<organism evidence="1">
    <name type="scientific">uncultured Caudovirales phage</name>
    <dbReference type="NCBI Taxonomy" id="2100421"/>
    <lineage>
        <taxon>Viruses</taxon>
        <taxon>Duplodnaviria</taxon>
        <taxon>Heunggongvirae</taxon>
        <taxon>Uroviricota</taxon>
        <taxon>Caudoviricetes</taxon>
        <taxon>Peduoviridae</taxon>
        <taxon>Maltschvirus</taxon>
        <taxon>Maltschvirus maltsch</taxon>
    </lineage>
</organism>
<evidence type="ECO:0008006" key="2">
    <source>
        <dbReference type="Google" id="ProtNLM"/>
    </source>
</evidence>
<gene>
    <name evidence="1" type="ORF">UFOVP618_45</name>
</gene>
<name>A0A6J5NCE2_9CAUD</name>
<dbReference type="Gene3D" id="3.40.50.300">
    <property type="entry name" value="P-loop containing nucleotide triphosphate hydrolases"/>
    <property type="match status" value="2"/>
</dbReference>
<evidence type="ECO:0000313" key="1">
    <source>
        <dbReference type="EMBL" id="CAB4153119.1"/>
    </source>
</evidence>
<accession>A0A6J5NCE2</accession>
<reference evidence="1" key="1">
    <citation type="submission" date="2020-04" db="EMBL/GenBank/DDBJ databases">
        <authorList>
            <person name="Chiriac C."/>
            <person name="Salcher M."/>
            <person name="Ghai R."/>
            <person name="Kavagutti S V."/>
        </authorList>
    </citation>
    <scope>NUCLEOTIDE SEQUENCE</scope>
</reference>
<sequence>MKTLRDYQLDLSQKAVEILKDKKIVYLAMEVRLGKTLTALNTCELFGAKSVLFVTKKKAMSSIESDYASMPFSFDLAVINTESIHKAVGQFDVVISDENHKYGSFPKPSKGAKEFKQRYSHLPLIFLSGTPHPENYSQVYHQFWISRFSPFHQYPTFYKWASVFVDIKVKHLGYGMIKDYSGGKKELIEQVIKPYMITYTQKEAGFSSTINEKIIYVDMKESTYALIKRLENDLVVQGKQEVILGDTSVKLMSKLHQLYSGTIKFESGNTAVLDYSKAIRIYTMFKARQIAIFYKFKAELDALEFIFGDTLTTDLNEFNTTTKSIAYQIVSGREGVNLSRASSLVYYNIDFSAVSYWQSRDRLTTMDRLENNVYWFFAKNGIEDKIYKAVMNKKNYTLNVFKNDFRK</sequence>
<proteinExistence type="predicted"/>
<protein>
    <recommendedName>
        <fullName evidence="2">DEXDc domain containing protein</fullName>
    </recommendedName>
</protein>
<dbReference type="EMBL" id="LR796587">
    <property type="protein sequence ID" value="CAB4153119.1"/>
    <property type="molecule type" value="Genomic_DNA"/>
</dbReference>
<dbReference type="SUPFAM" id="SSF52540">
    <property type="entry name" value="P-loop containing nucleoside triphosphate hydrolases"/>
    <property type="match status" value="2"/>
</dbReference>
<dbReference type="InterPro" id="IPR027417">
    <property type="entry name" value="P-loop_NTPase"/>
</dbReference>